<organism evidence="1">
    <name type="scientific">bioreactor metagenome</name>
    <dbReference type="NCBI Taxonomy" id="1076179"/>
    <lineage>
        <taxon>unclassified sequences</taxon>
        <taxon>metagenomes</taxon>
        <taxon>ecological metagenomes</taxon>
    </lineage>
</organism>
<proteinExistence type="predicted"/>
<gene>
    <name evidence="1" type="ORF">SDC9_71352</name>
</gene>
<protein>
    <submittedName>
        <fullName evidence="1">Uncharacterized protein</fullName>
    </submittedName>
</protein>
<evidence type="ECO:0000313" key="1">
    <source>
        <dbReference type="EMBL" id="MPM24864.1"/>
    </source>
</evidence>
<dbReference type="EMBL" id="VSSQ01004361">
    <property type="protein sequence ID" value="MPM24864.1"/>
    <property type="molecule type" value="Genomic_DNA"/>
</dbReference>
<dbReference type="AlphaFoldDB" id="A0A644YFH7"/>
<accession>A0A644YFH7</accession>
<reference evidence="1" key="1">
    <citation type="submission" date="2019-08" db="EMBL/GenBank/DDBJ databases">
        <authorList>
            <person name="Kucharzyk K."/>
            <person name="Murdoch R.W."/>
            <person name="Higgins S."/>
            <person name="Loffler F."/>
        </authorList>
    </citation>
    <scope>NUCLEOTIDE SEQUENCE</scope>
</reference>
<sequence>MAGDKALIVRADCGFVVRRKHLLHGGHAERLLERADHDEQRDMLSAVFLLLRRGQQLHFDVVVDHGGGKQFFFVGIEHKKAKVLRNQPDDLIHIQIDFRQFLPSGQAELVHEALPADELLRNLALIVLHAFSPDSACFWLL</sequence>
<comment type="caution">
    <text evidence="1">The sequence shown here is derived from an EMBL/GenBank/DDBJ whole genome shotgun (WGS) entry which is preliminary data.</text>
</comment>
<name>A0A644YFH7_9ZZZZ</name>